<gene>
    <name evidence="9" type="ORF">MICPUN_92039</name>
</gene>
<dbReference type="InterPro" id="IPR019906">
    <property type="entry name" value="Ribosomal_uL6_bac-type"/>
</dbReference>
<dbReference type="SUPFAM" id="SSF56053">
    <property type="entry name" value="Ribosomal protein L6"/>
    <property type="match status" value="2"/>
</dbReference>
<evidence type="ECO:0000256" key="3">
    <source>
        <dbReference type="ARBA" id="ARBA00022884"/>
    </source>
</evidence>
<dbReference type="HAMAP" id="MF_01365_B">
    <property type="entry name" value="Ribosomal_uL6_B"/>
    <property type="match status" value="1"/>
</dbReference>
<organism evidence="9 10">
    <name type="scientific">Micromonas commoda (strain RCC299 / NOUM17 / CCMP2709)</name>
    <name type="common">Picoplanktonic green alga</name>
    <dbReference type="NCBI Taxonomy" id="296587"/>
    <lineage>
        <taxon>Eukaryota</taxon>
        <taxon>Viridiplantae</taxon>
        <taxon>Chlorophyta</taxon>
        <taxon>Mamiellophyceae</taxon>
        <taxon>Mamiellales</taxon>
        <taxon>Mamiellaceae</taxon>
        <taxon>Micromonas</taxon>
    </lineage>
</organism>
<dbReference type="PRINTS" id="PR00059">
    <property type="entry name" value="RIBOSOMALL6"/>
</dbReference>
<dbReference type="Proteomes" id="UP000002009">
    <property type="component" value="Chromosome 11"/>
</dbReference>
<keyword evidence="4 7" id="KW-0689">Ribosomal protein</keyword>
<accession>C1EEK9</accession>
<dbReference type="STRING" id="296587.C1EEK9"/>
<dbReference type="OrthoDB" id="540873at2759"/>
<dbReference type="GO" id="GO:1990904">
    <property type="term" value="C:ribonucleoprotein complex"/>
    <property type="evidence" value="ECO:0007669"/>
    <property type="project" value="UniProtKB-KW"/>
</dbReference>
<proteinExistence type="inferred from homology"/>
<evidence type="ECO:0000256" key="4">
    <source>
        <dbReference type="ARBA" id="ARBA00022980"/>
    </source>
</evidence>
<evidence type="ECO:0000313" key="10">
    <source>
        <dbReference type="Proteomes" id="UP000002009"/>
    </source>
</evidence>
<evidence type="ECO:0000256" key="6">
    <source>
        <dbReference type="ARBA" id="ARBA00069413"/>
    </source>
</evidence>
<dbReference type="FunFam" id="3.90.930.12:FF:000001">
    <property type="entry name" value="50S ribosomal protein L6"/>
    <property type="match status" value="1"/>
</dbReference>
<evidence type="ECO:0000256" key="2">
    <source>
        <dbReference type="ARBA" id="ARBA00022730"/>
    </source>
</evidence>
<name>C1EEK9_MICCC</name>
<sequence>MAAYMVSSSLSARQGYAPSARLAARAGASPVAVRAPLAVVAKQSRIGKQPVPVPKGVTYTLKDNHLSVKGPKGELQMQFPETMVLTEGDNEIAFARADDSRRAREGHGLYRTLANNMMVGVSTGFEKKLKLVGVGYKAAMEGSKAINLSLGYAHQVIVEIPEGLQVKCDSNTEITVSGYDKVEVGNFAAILRSKRKPEPYKGKGVRYADEVVIIKEGKRK</sequence>
<dbReference type="PROSITE" id="PS00525">
    <property type="entry name" value="RIBOSOMAL_L6_1"/>
    <property type="match status" value="1"/>
</dbReference>
<dbReference type="InterPro" id="IPR020040">
    <property type="entry name" value="Ribosomal_uL6_a/b-dom"/>
</dbReference>
<dbReference type="GO" id="GO:0005840">
    <property type="term" value="C:ribosome"/>
    <property type="evidence" value="ECO:0007669"/>
    <property type="project" value="UniProtKB-KW"/>
</dbReference>
<dbReference type="PIRSF" id="PIRSF002162">
    <property type="entry name" value="Ribosomal_L6"/>
    <property type="match status" value="1"/>
</dbReference>
<dbReference type="Gene3D" id="3.90.930.12">
    <property type="entry name" value="Ribosomal protein L6, alpha-beta domain"/>
    <property type="match status" value="2"/>
</dbReference>
<feature type="domain" description="Large ribosomal subunit protein uL6 alpha-beta" evidence="8">
    <location>
        <begin position="132"/>
        <end position="207"/>
    </location>
</feature>
<keyword evidence="5 7" id="KW-0687">Ribonucleoprotein</keyword>
<feature type="domain" description="Large ribosomal subunit protein uL6 alpha-beta" evidence="8">
    <location>
        <begin position="53"/>
        <end position="124"/>
    </location>
</feature>
<dbReference type="GeneID" id="8247416"/>
<evidence type="ECO:0000259" key="8">
    <source>
        <dbReference type="Pfam" id="PF00347"/>
    </source>
</evidence>
<reference evidence="9 10" key="1">
    <citation type="journal article" date="2009" name="Science">
        <title>Green evolution and dynamic adaptations revealed by genomes of the marine picoeukaryotes Micromonas.</title>
        <authorList>
            <person name="Worden A.Z."/>
            <person name="Lee J.H."/>
            <person name="Mock T."/>
            <person name="Rouze P."/>
            <person name="Simmons M.P."/>
            <person name="Aerts A.L."/>
            <person name="Allen A.E."/>
            <person name="Cuvelier M.L."/>
            <person name="Derelle E."/>
            <person name="Everett M.V."/>
            <person name="Foulon E."/>
            <person name="Grimwood J."/>
            <person name="Gundlach H."/>
            <person name="Henrissat B."/>
            <person name="Napoli C."/>
            <person name="McDonald S.M."/>
            <person name="Parker M.S."/>
            <person name="Rombauts S."/>
            <person name="Salamov A."/>
            <person name="Von Dassow P."/>
            <person name="Badger J.H."/>
            <person name="Coutinho P.M."/>
            <person name="Demir E."/>
            <person name="Dubchak I."/>
            <person name="Gentemann C."/>
            <person name="Eikrem W."/>
            <person name="Gready J.E."/>
            <person name="John U."/>
            <person name="Lanier W."/>
            <person name="Lindquist E.A."/>
            <person name="Lucas S."/>
            <person name="Mayer K.F."/>
            <person name="Moreau H."/>
            <person name="Not F."/>
            <person name="Otillar R."/>
            <person name="Panaud O."/>
            <person name="Pangilinan J."/>
            <person name="Paulsen I."/>
            <person name="Piegu B."/>
            <person name="Poliakov A."/>
            <person name="Robbens S."/>
            <person name="Schmutz J."/>
            <person name="Toulza E."/>
            <person name="Wyss T."/>
            <person name="Zelensky A."/>
            <person name="Zhou K."/>
            <person name="Armbrust E.V."/>
            <person name="Bhattacharya D."/>
            <person name="Goodenough U.W."/>
            <person name="Van de Peer Y."/>
            <person name="Grigoriev I.V."/>
        </authorList>
    </citation>
    <scope>NUCLEOTIDE SEQUENCE [LARGE SCALE GENOMIC DNA]</scope>
    <source>
        <strain evidence="10">RCC299 / NOUM17</strain>
    </source>
</reference>
<dbReference type="FunFam" id="3.90.930.12:FF:000002">
    <property type="entry name" value="50S ribosomal protein L6"/>
    <property type="match status" value="1"/>
</dbReference>
<dbReference type="FunCoup" id="C1EEK9">
    <property type="interactions" value="852"/>
</dbReference>
<dbReference type="PANTHER" id="PTHR11655">
    <property type="entry name" value="60S/50S RIBOSOMAL PROTEIN L6/L9"/>
    <property type="match status" value="1"/>
</dbReference>
<dbReference type="PANTHER" id="PTHR11655:SF14">
    <property type="entry name" value="LARGE RIBOSOMAL SUBUNIT PROTEIN UL6M"/>
    <property type="match status" value="1"/>
</dbReference>
<dbReference type="GO" id="GO:0019843">
    <property type="term" value="F:rRNA binding"/>
    <property type="evidence" value="ECO:0007669"/>
    <property type="project" value="UniProtKB-KW"/>
</dbReference>
<protein>
    <recommendedName>
        <fullName evidence="6">Large ribosomal subunit protein uL6c</fullName>
    </recommendedName>
</protein>
<evidence type="ECO:0000256" key="7">
    <source>
        <dbReference type="RuleBase" id="RU003869"/>
    </source>
</evidence>
<dbReference type="Pfam" id="PF00347">
    <property type="entry name" value="Ribosomal_L6"/>
    <property type="match status" value="2"/>
</dbReference>
<dbReference type="InterPro" id="IPR036789">
    <property type="entry name" value="Ribosomal_uL6-like_a/b-dom_sf"/>
</dbReference>
<keyword evidence="3" id="KW-0694">RNA-binding</keyword>
<dbReference type="RefSeq" id="XP_002505297.1">
    <property type="nucleotide sequence ID" value="XM_002505251.1"/>
</dbReference>
<dbReference type="EMBL" id="CP001330">
    <property type="protein sequence ID" value="ACO66555.1"/>
    <property type="molecule type" value="Genomic_DNA"/>
</dbReference>
<evidence type="ECO:0000256" key="1">
    <source>
        <dbReference type="ARBA" id="ARBA00009356"/>
    </source>
</evidence>
<evidence type="ECO:0000256" key="5">
    <source>
        <dbReference type="ARBA" id="ARBA00023274"/>
    </source>
</evidence>
<evidence type="ECO:0000313" key="9">
    <source>
        <dbReference type="EMBL" id="ACO66555.1"/>
    </source>
</evidence>
<comment type="similarity">
    <text evidence="1 7">Belongs to the universal ribosomal protein uL6 family.</text>
</comment>
<dbReference type="OMA" id="RERHGLC"/>
<dbReference type="AlphaFoldDB" id="C1EEK9"/>
<dbReference type="eggNOG" id="KOG3254">
    <property type="taxonomic scope" value="Eukaryota"/>
</dbReference>
<dbReference type="GO" id="GO:0003735">
    <property type="term" value="F:structural constituent of ribosome"/>
    <property type="evidence" value="ECO:0007669"/>
    <property type="project" value="InterPro"/>
</dbReference>
<dbReference type="KEGG" id="mis:MICPUN_92039"/>
<dbReference type="InParanoid" id="C1EEK9"/>
<keyword evidence="2" id="KW-0699">rRNA-binding</keyword>
<keyword evidence="10" id="KW-1185">Reference proteome</keyword>
<dbReference type="InterPro" id="IPR000702">
    <property type="entry name" value="Ribosomal_uL6-like"/>
</dbReference>
<dbReference type="NCBIfam" id="TIGR03654">
    <property type="entry name" value="L6_bact"/>
    <property type="match status" value="1"/>
</dbReference>
<dbReference type="GO" id="GO:0006412">
    <property type="term" value="P:translation"/>
    <property type="evidence" value="ECO:0007669"/>
    <property type="project" value="InterPro"/>
</dbReference>
<dbReference type="InterPro" id="IPR002358">
    <property type="entry name" value="Ribosomal_uL6_CS"/>
</dbReference>